<evidence type="ECO:0000313" key="1">
    <source>
        <dbReference type="EMBL" id="BDC98374.1"/>
    </source>
</evidence>
<sequence>MSKLQIIELPARLWKLQADVHSGTIGLEFREQDSLQANFALITPEGEMHGPFEMPEKWWVTLDAVIGAKLLVRSYEDHANPQTKKLWLLDTHAQEILWEVDKFLPNRVDQPWIYGHFIEGDEGKFAKINMDTAAASYLSQEKVADHENGDKSAEISHYVEGTTHFEQVHRFLSKKVGDFAVKAIDYFQSDGRIIISYYIYEGENLINKLHIFDREGTVLHHDILGTSLPTVALQSFFVLFGQLIFVNRHNQLSIYEL</sequence>
<accession>A0ABM7VBS8</accession>
<evidence type="ECO:0000313" key="2">
    <source>
        <dbReference type="Proteomes" id="UP001354989"/>
    </source>
</evidence>
<keyword evidence="2" id="KW-1185">Reference proteome</keyword>
<dbReference type="EMBL" id="AP025292">
    <property type="protein sequence ID" value="BDC98374.1"/>
    <property type="molecule type" value="Genomic_DNA"/>
</dbReference>
<dbReference type="Pfam" id="PF16248">
    <property type="entry name" value="DUF4905"/>
    <property type="match status" value="1"/>
</dbReference>
<dbReference type="InterPro" id="IPR032595">
    <property type="entry name" value="DUF4905"/>
</dbReference>
<name>A0ABM7VBS8_9BACT</name>
<reference evidence="1 2" key="1">
    <citation type="submission" date="2021-12" db="EMBL/GenBank/DDBJ databases">
        <title>Genome sequencing of bacteria with rrn-lacking chromosome and rrn-plasmid.</title>
        <authorList>
            <person name="Anda M."/>
            <person name="Iwasaki W."/>
        </authorList>
    </citation>
    <scope>NUCLEOTIDE SEQUENCE [LARGE SCALE GENOMIC DNA]</scope>
    <source>
        <strain evidence="1 2">NBRC 101262</strain>
    </source>
</reference>
<gene>
    <name evidence="1" type="ORF">PEPS_06550</name>
</gene>
<dbReference type="RefSeq" id="WP_332921111.1">
    <property type="nucleotide sequence ID" value="NZ_AP025292.1"/>
</dbReference>
<evidence type="ECO:0008006" key="3">
    <source>
        <dbReference type="Google" id="ProtNLM"/>
    </source>
</evidence>
<organism evidence="1 2">
    <name type="scientific">Persicobacter psychrovividus</name>
    <dbReference type="NCBI Taxonomy" id="387638"/>
    <lineage>
        <taxon>Bacteria</taxon>
        <taxon>Pseudomonadati</taxon>
        <taxon>Bacteroidota</taxon>
        <taxon>Cytophagia</taxon>
        <taxon>Cytophagales</taxon>
        <taxon>Persicobacteraceae</taxon>
        <taxon>Persicobacter</taxon>
    </lineage>
</organism>
<dbReference type="Proteomes" id="UP001354989">
    <property type="component" value="Chromosome"/>
</dbReference>
<protein>
    <recommendedName>
        <fullName evidence="3">DUF4905 domain-containing protein</fullName>
    </recommendedName>
</protein>
<proteinExistence type="predicted"/>